<dbReference type="GO" id="GO:0016757">
    <property type="term" value="F:glycosyltransferase activity"/>
    <property type="evidence" value="ECO:0007669"/>
    <property type="project" value="UniProtKB-KW"/>
</dbReference>
<comment type="similarity">
    <text evidence="2">Belongs to the glycosyltransferase 2 family.</text>
</comment>
<dbReference type="Pfam" id="PF02709">
    <property type="entry name" value="Glyco_transf_7C"/>
    <property type="match status" value="1"/>
</dbReference>
<dbReference type="PANTHER" id="PTHR43179">
    <property type="entry name" value="RHAMNOSYLTRANSFERASE WBBL"/>
    <property type="match status" value="1"/>
</dbReference>
<dbReference type="AlphaFoldDB" id="A0A255GK86"/>
<dbReference type="RefSeq" id="WP_094404913.1">
    <property type="nucleotide sequence ID" value="NZ_NMVO01000004.1"/>
</dbReference>
<name>A0A255GK86_9ACTN</name>
<comment type="caution">
    <text evidence="6">The sequence shown here is derived from an EMBL/GenBank/DDBJ whole genome shotgun (WGS) entry which is preliminary data.</text>
</comment>
<evidence type="ECO:0000259" key="5">
    <source>
        <dbReference type="Pfam" id="PF02709"/>
    </source>
</evidence>
<dbReference type="PANTHER" id="PTHR43179:SF12">
    <property type="entry name" value="GALACTOFURANOSYLTRANSFERASE GLFT2"/>
    <property type="match status" value="1"/>
</dbReference>
<keyword evidence="4 6" id="KW-0808">Transferase</keyword>
<sequence length="270" mass="29208">MAEPAVLTLATRGRLAHLHNQAAALRAYAPAARHVVVTMGPEFDPGCGDLHAHLPAADGRLPLAAARNLAADLAMANGHRELVLLDVDCLPTPGLLPAYRRALAARPRALLCGPVSYLPAETAGADWQQLVTHRAPHPARPDPPAGTLADGGDHDLFWSLSFACTAETWRELGGFCTEYAGYGGEDTDFGRLARVAGIDLVWVGGADAVHQWHPTSSPPWQHLDDILVNARIFHRRWGDWPMRGWLEAFEQAGALRRTGSGWEKAQSPTR</sequence>
<evidence type="ECO:0000256" key="3">
    <source>
        <dbReference type="ARBA" id="ARBA00022676"/>
    </source>
</evidence>
<dbReference type="SUPFAM" id="SSF53448">
    <property type="entry name" value="Nucleotide-diphospho-sugar transferases"/>
    <property type="match status" value="1"/>
</dbReference>
<dbReference type="InterPro" id="IPR029044">
    <property type="entry name" value="Nucleotide-diphossugar_trans"/>
</dbReference>
<dbReference type="EMBL" id="NMVO01000004">
    <property type="protein sequence ID" value="OYO16237.1"/>
    <property type="molecule type" value="Genomic_DNA"/>
</dbReference>
<evidence type="ECO:0000313" key="6">
    <source>
        <dbReference type="EMBL" id="OYO16237.1"/>
    </source>
</evidence>
<organism evidence="6 7">
    <name type="scientific">Enemella evansiae</name>
    <dbReference type="NCBI Taxonomy" id="2016499"/>
    <lineage>
        <taxon>Bacteria</taxon>
        <taxon>Bacillati</taxon>
        <taxon>Actinomycetota</taxon>
        <taxon>Actinomycetes</taxon>
        <taxon>Propionibacteriales</taxon>
        <taxon>Propionibacteriaceae</taxon>
        <taxon>Enemella</taxon>
    </lineage>
</organism>
<dbReference type="OrthoDB" id="6653642at2"/>
<gene>
    <name evidence="6" type="ORF">CGZ94_04640</name>
</gene>
<keyword evidence="7" id="KW-1185">Reference proteome</keyword>
<evidence type="ECO:0000256" key="4">
    <source>
        <dbReference type="ARBA" id="ARBA00022679"/>
    </source>
</evidence>
<evidence type="ECO:0000313" key="7">
    <source>
        <dbReference type="Proteomes" id="UP000215896"/>
    </source>
</evidence>
<accession>A0A255GK86</accession>
<dbReference type="Gene3D" id="3.90.550.10">
    <property type="entry name" value="Spore Coat Polysaccharide Biosynthesis Protein SpsA, Chain A"/>
    <property type="match status" value="1"/>
</dbReference>
<reference evidence="6 7" key="1">
    <citation type="submission" date="2017-07" db="EMBL/GenBank/DDBJ databases">
        <title>Draft whole genome sequences of clinical Proprionibacteriaceae strains.</title>
        <authorList>
            <person name="Bernier A.-M."/>
            <person name="Bernard K."/>
            <person name="Domingo M.-C."/>
        </authorList>
    </citation>
    <scope>NUCLEOTIDE SEQUENCE [LARGE SCALE GENOMIC DNA]</scope>
    <source>
        <strain evidence="6 7">NML 030167</strain>
    </source>
</reference>
<feature type="domain" description="Galactosyltransferase C-terminal" evidence="5">
    <location>
        <begin position="161"/>
        <end position="196"/>
    </location>
</feature>
<keyword evidence="3" id="KW-0328">Glycosyltransferase</keyword>
<dbReference type="InterPro" id="IPR027791">
    <property type="entry name" value="Galactosyl_T_C"/>
</dbReference>
<comment type="pathway">
    <text evidence="1">Cell wall biogenesis; cell wall polysaccharide biosynthesis.</text>
</comment>
<evidence type="ECO:0000256" key="2">
    <source>
        <dbReference type="ARBA" id="ARBA00006739"/>
    </source>
</evidence>
<proteinExistence type="inferred from homology"/>
<protein>
    <submittedName>
        <fullName evidence="6">Sugar transferase</fullName>
    </submittedName>
</protein>
<dbReference type="Proteomes" id="UP000215896">
    <property type="component" value="Unassembled WGS sequence"/>
</dbReference>
<evidence type="ECO:0000256" key="1">
    <source>
        <dbReference type="ARBA" id="ARBA00004776"/>
    </source>
</evidence>